<accession>A0AA39YFN6</accession>
<organism evidence="5 6">
    <name type="scientific">Lasiodiplodia hormozganensis</name>
    <dbReference type="NCBI Taxonomy" id="869390"/>
    <lineage>
        <taxon>Eukaryota</taxon>
        <taxon>Fungi</taxon>
        <taxon>Dikarya</taxon>
        <taxon>Ascomycota</taxon>
        <taxon>Pezizomycotina</taxon>
        <taxon>Dothideomycetes</taxon>
        <taxon>Dothideomycetes incertae sedis</taxon>
        <taxon>Botryosphaeriales</taxon>
        <taxon>Botryosphaeriaceae</taxon>
        <taxon>Lasiodiplodia</taxon>
    </lineage>
</organism>
<comment type="caution">
    <text evidence="5">The sequence shown here is derived from an EMBL/GenBank/DDBJ whole genome shotgun (WGS) entry which is preliminary data.</text>
</comment>
<keyword evidence="6" id="KW-1185">Reference proteome</keyword>
<gene>
    <name evidence="5" type="primary">ELYS</name>
    <name evidence="5" type="ORF">DIS24_g7127</name>
</gene>
<evidence type="ECO:0000256" key="1">
    <source>
        <dbReference type="ARBA" id="ARBA00004123"/>
    </source>
</evidence>
<dbReference type="Proteomes" id="UP001175001">
    <property type="component" value="Unassembled WGS sequence"/>
</dbReference>
<dbReference type="GO" id="GO:0005634">
    <property type="term" value="C:nucleus"/>
    <property type="evidence" value="ECO:0007669"/>
    <property type="project" value="UniProtKB-SubCell"/>
</dbReference>
<evidence type="ECO:0000259" key="4">
    <source>
        <dbReference type="Pfam" id="PF13934"/>
    </source>
</evidence>
<protein>
    <submittedName>
        <fullName evidence="5">Protein ELYS</fullName>
    </submittedName>
</protein>
<evidence type="ECO:0000313" key="5">
    <source>
        <dbReference type="EMBL" id="KAK0650175.1"/>
    </source>
</evidence>
<feature type="domain" description="ELYS-like" evidence="4">
    <location>
        <begin position="39"/>
        <end position="276"/>
    </location>
</feature>
<keyword evidence="2" id="KW-0539">Nucleus</keyword>
<dbReference type="Pfam" id="PF13934">
    <property type="entry name" value="ELYS"/>
    <property type="match status" value="1"/>
</dbReference>
<evidence type="ECO:0000256" key="2">
    <source>
        <dbReference type="ARBA" id="ARBA00023242"/>
    </source>
</evidence>
<feature type="region of interest" description="Disordered" evidence="3">
    <location>
        <begin position="159"/>
        <end position="180"/>
    </location>
</feature>
<name>A0AA39YFN6_9PEZI</name>
<comment type="subcellular location">
    <subcellularLocation>
        <location evidence="1">Nucleus</location>
    </subcellularLocation>
</comment>
<reference evidence="5" key="1">
    <citation type="submission" date="2023-06" db="EMBL/GenBank/DDBJ databases">
        <title>Multi-omics analyses reveal the molecular pathogenesis toolkit of Lasiodiplodia hormozganensis, a cross-kingdom pathogen.</title>
        <authorList>
            <person name="Felix C."/>
            <person name="Meneses R."/>
            <person name="Goncalves M.F.M."/>
            <person name="Tilleman L."/>
            <person name="Duarte A.S."/>
            <person name="Jorrin-Novo J.V."/>
            <person name="Van De Peer Y."/>
            <person name="Deforce D."/>
            <person name="Van Nieuwerburgh F."/>
            <person name="Esteves A.C."/>
            <person name="Alves A."/>
        </authorList>
    </citation>
    <scope>NUCLEOTIDE SEQUENCE</scope>
    <source>
        <strain evidence="5">CBS 339.90</strain>
    </source>
</reference>
<dbReference type="AlphaFoldDB" id="A0AA39YFN6"/>
<dbReference type="EMBL" id="JAUJDW010000039">
    <property type="protein sequence ID" value="KAK0650175.1"/>
    <property type="molecule type" value="Genomic_DNA"/>
</dbReference>
<sequence>MLDINDFEAVFASDLTGGDIYPHATVNAIRANRRTLGGTLFFDRLLAQLHVKSGYLYPPSKNADLRELHERITASPIADHYKQSLLFYLLKDSSGEISSQPEDFAKSVCLPRKYWVVIEGLWHMDRLQFTNALESLTHPSLLPTFPEEVLRVLLEHATSDTSDQHHQHQRHHHRQQTNSGTQHLPLAYYNAVRPPLSSDPELQRAYFRYLAGLSVTQAYFFARAQPSQDHRALLELLVHEAMAPSSAARARRTEELVDLPLTDEEEGWFEDYLLEGKGRSLHASRDTVMARRLATGRYPDAVDVGKDLSGRRFNDVTWDGVKDILNAGLGSRGTEGVFQMADFD</sequence>
<evidence type="ECO:0000313" key="6">
    <source>
        <dbReference type="Proteomes" id="UP001175001"/>
    </source>
</evidence>
<dbReference type="InterPro" id="IPR025151">
    <property type="entry name" value="ELYS_dom"/>
</dbReference>
<proteinExistence type="predicted"/>
<evidence type="ECO:0000256" key="3">
    <source>
        <dbReference type="SAM" id="MobiDB-lite"/>
    </source>
</evidence>